<reference evidence="1 2" key="1">
    <citation type="submission" date="2020-06" db="EMBL/GenBank/DDBJ databases">
        <title>Transcriptomic and genomic resources for Thalictrum thalictroides and T. hernandezii: Facilitating candidate gene discovery in an emerging model plant lineage.</title>
        <authorList>
            <person name="Arias T."/>
            <person name="Riano-Pachon D.M."/>
            <person name="Di Stilio V.S."/>
        </authorList>
    </citation>
    <scope>NUCLEOTIDE SEQUENCE [LARGE SCALE GENOMIC DNA]</scope>
    <source>
        <strain evidence="2">cv. WT478/WT964</strain>
        <tissue evidence="1">Leaves</tissue>
    </source>
</reference>
<evidence type="ECO:0000313" key="1">
    <source>
        <dbReference type="EMBL" id="KAF5197690.1"/>
    </source>
</evidence>
<dbReference type="AlphaFoldDB" id="A0A7J6WM59"/>
<evidence type="ECO:0000313" key="2">
    <source>
        <dbReference type="Proteomes" id="UP000554482"/>
    </source>
</evidence>
<organism evidence="1 2">
    <name type="scientific">Thalictrum thalictroides</name>
    <name type="common">Rue-anemone</name>
    <name type="synonym">Anemone thalictroides</name>
    <dbReference type="NCBI Taxonomy" id="46969"/>
    <lineage>
        <taxon>Eukaryota</taxon>
        <taxon>Viridiplantae</taxon>
        <taxon>Streptophyta</taxon>
        <taxon>Embryophyta</taxon>
        <taxon>Tracheophyta</taxon>
        <taxon>Spermatophyta</taxon>
        <taxon>Magnoliopsida</taxon>
        <taxon>Ranunculales</taxon>
        <taxon>Ranunculaceae</taxon>
        <taxon>Thalictroideae</taxon>
        <taxon>Thalictrum</taxon>
    </lineage>
</organism>
<sequence length="80" mass="9270">MAISLLDWLQSKITITLSGLGTWWAIAHAGFPVGPMYVPIMSLKNRVDGHQCFNLFLHNKKKEKEEVIESAIFYLLEHWR</sequence>
<proteinExistence type="predicted"/>
<protein>
    <submittedName>
        <fullName evidence="1">Uncharacterized protein</fullName>
    </submittedName>
</protein>
<dbReference type="Proteomes" id="UP000554482">
    <property type="component" value="Unassembled WGS sequence"/>
</dbReference>
<gene>
    <name evidence="1" type="ORF">FRX31_012724</name>
</gene>
<dbReference type="EMBL" id="JABWDY010014350">
    <property type="protein sequence ID" value="KAF5197690.1"/>
    <property type="molecule type" value="Genomic_DNA"/>
</dbReference>
<name>A0A7J6WM59_THATH</name>
<accession>A0A7J6WM59</accession>
<keyword evidence="2" id="KW-1185">Reference proteome</keyword>
<comment type="caution">
    <text evidence="1">The sequence shown here is derived from an EMBL/GenBank/DDBJ whole genome shotgun (WGS) entry which is preliminary data.</text>
</comment>